<comment type="similarity">
    <text evidence="2">Belongs to the PI3/PI4-kinase family. Type III PI4K subfamily.</text>
</comment>
<evidence type="ECO:0000313" key="11">
    <source>
        <dbReference type="Proteomes" id="UP000054097"/>
    </source>
</evidence>
<dbReference type="PANTHER" id="PTHR10048:SF15">
    <property type="entry name" value="PHOSPHATIDYLINOSITOL 4-KINASE ALPHA"/>
    <property type="match status" value="1"/>
</dbReference>
<dbReference type="InterPro" id="IPR036940">
    <property type="entry name" value="PI3/4_kinase_cat_sf"/>
</dbReference>
<dbReference type="InterPro" id="IPR015433">
    <property type="entry name" value="PI3/4_kinase"/>
</dbReference>
<dbReference type="SMART" id="SM00146">
    <property type="entry name" value="PI3Kc"/>
    <property type="match status" value="1"/>
</dbReference>
<reference evidence="10 11" key="1">
    <citation type="submission" date="2014-04" db="EMBL/GenBank/DDBJ databases">
        <authorList>
            <consortium name="DOE Joint Genome Institute"/>
            <person name="Kuo A."/>
            <person name="Zuccaro A."/>
            <person name="Kohler A."/>
            <person name="Nagy L.G."/>
            <person name="Floudas D."/>
            <person name="Copeland A."/>
            <person name="Barry K.W."/>
            <person name="Cichocki N."/>
            <person name="Veneault-Fourrey C."/>
            <person name="LaButti K."/>
            <person name="Lindquist E.A."/>
            <person name="Lipzen A."/>
            <person name="Lundell T."/>
            <person name="Morin E."/>
            <person name="Murat C."/>
            <person name="Sun H."/>
            <person name="Tunlid A."/>
            <person name="Henrissat B."/>
            <person name="Grigoriev I.V."/>
            <person name="Hibbett D.S."/>
            <person name="Martin F."/>
            <person name="Nordberg H.P."/>
            <person name="Cantor M.N."/>
            <person name="Hua S.X."/>
        </authorList>
    </citation>
    <scope>NUCLEOTIDE SEQUENCE [LARGE SCALE GENOMIC DNA]</scope>
    <source>
        <strain evidence="10 11">MAFF 305830</strain>
    </source>
</reference>
<sequence>MGELDGDPSRDTYAWETMAECLKIASVCSTALQSLDGHLYSRLKLLLSDTSPVYDPFVQEAALEATTMLLRNFKSIAPAMISHLRRFIATPLSIFQFEFTSHQQMPPVLLATAKCLALCIQLAPGDDLIMSTMYSLLNYIAASSKTEGSKPIGTSPYINGGDEATNSYVETGLRSFTDEEKRLVSISTVCVVSTLALEFKKEEVTRLTISMLLQYLRTAEVSVESAIAWNLVHLGLVAPQSAFVDILRAFCTINRDEKAKEDYTLNSMVMAAQTRLAQSVKLRSEFYDVYLLELLSLFADKGTAIQTAKTTNGNANELSIMMEELCSLLLPLDALLSHEDFQPHLNPTPLLTTRYRNLWLLCVLFEFTNASKRPDCMSEWHVQALMRIAEKTPPIVLEDTHGFVSAELEYNPILRQDYLQEVLQQHRATLTAHIPLRNSEIKGLLPAHVIFLLTFHDLEAIRSGRGFPSSVPTYFTNKDINSRDSLVICMDSVAEKIMRGSLNELSTQIVEHSLPKSMSSELQKLLVTSCHRISKVREIAGKYLYRLITSFPSLMCDAPLVRAILEVLTLVRRACEGEYTDEYNPVYEFKSTRSNLTLELTGSYAVRNEILAQLHRNANHWLGLAISRAPVEVQATLQKYLAHYETVLLPETVELGAAVALQFACKIPPNERNIASTSGTMPWVPDRSKVFASQLSAKERFDGEAGGMRLLGSKESLQRGLKKAAMEIRNKTSNLRMQDFKRLLFRSAAALISTKDVHYDLLHELVNLPFVAFSPSSIAVGIEAWTWLIGERPDMEIPLMTEVDAGWAETIKRGAGLFSKAMNSEDPFIRPIEYAATDKTLIDRMMYAGRRLLSPHAQLLQMLLSRFQSVRYRRSGLILVFTRLILRSTRAHASFRYAPRLCMLSEWVLKWNSTNAMAREGRFAFLIFGFEILKSSKMDIYAEKQLRDGLYKTAFSWFAARPQWTFGPSRVQIDADIKLLNEFLESLQSDVIRGSTGVTKYLGNLKNMNVLLRLLVENEIYRLTVWGNPSNEAKRGVDHINGVERGMVEAIWIKTVNTAWQVNPVVAIQMAERFKQAQPEVSRLIKAHPEEVLQAPEALQFLLGKRLDPGIRKSLKFLHLWDPVPPVVAITYFSPAYGNDSVILQYAHRVLEQHPVEVTFFFVPQVVQALRHDALGYVEQFIFETAKISQLFCHQIIWNMKANCYKDDAGEIEDAMKPMLDRMTDMVVQSLSGEAREFYDREFGFFNEVTSISGKLKPFIRRTKPEKKAKIDEEMAKIVVEVGVYLPSNPDGKVVDIDKKSGRPLQSHAKAPFMATFKVRKERIEINTDPNAVVETSAEAGAIRTEYDTWVQAIFKVGDDCRQDVLALQVIAMFKNCFTSVGLTLYLYPYRVVATGPGMGVIDVVPNSTSRDEMGRAKINDLLAFFIAKFGSEDTVAFQKARLNFIQSMAAYSVACYILQIKDRHNGNIMIDGQGHIVHVDFGFLFDIDNELTCQQGVKFEPNSFKLNKEMVVAMGGRNSEGYALFTHLTIKAFLAIRPHAEQIIDTVQLMLGSGLPSFKGEPTIRRLRDRFALHLNERGAADWMSSIVRNAYENMRSTLYDEFQRVRPASKTH</sequence>
<dbReference type="Pfam" id="PF19274">
    <property type="entry name" value="PI4K_N"/>
    <property type="match status" value="2"/>
</dbReference>
<dbReference type="GO" id="GO:0005524">
    <property type="term" value="F:ATP binding"/>
    <property type="evidence" value="ECO:0007669"/>
    <property type="project" value="UniProtKB-KW"/>
</dbReference>
<accession>A0A0C3BHL6</accession>
<reference evidence="11" key="2">
    <citation type="submission" date="2015-01" db="EMBL/GenBank/DDBJ databases">
        <title>Evolutionary Origins and Diversification of the Mycorrhizal Mutualists.</title>
        <authorList>
            <consortium name="DOE Joint Genome Institute"/>
            <consortium name="Mycorrhizal Genomics Consortium"/>
            <person name="Kohler A."/>
            <person name="Kuo A."/>
            <person name="Nagy L.G."/>
            <person name="Floudas D."/>
            <person name="Copeland A."/>
            <person name="Barry K.W."/>
            <person name="Cichocki N."/>
            <person name="Veneault-Fourrey C."/>
            <person name="LaButti K."/>
            <person name="Lindquist E.A."/>
            <person name="Lipzen A."/>
            <person name="Lundell T."/>
            <person name="Morin E."/>
            <person name="Murat C."/>
            <person name="Riley R."/>
            <person name="Ohm R."/>
            <person name="Sun H."/>
            <person name="Tunlid A."/>
            <person name="Henrissat B."/>
            <person name="Grigoriev I.V."/>
            <person name="Hibbett D.S."/>
            <person name="Martin F."/>
        </authorList>
    </citation>
    <scope>NUCLEOTIDE SEQUENCE [LARGE SCALE GENOMIC DNA]</scope>
    <source>
        <strain evidence="11">MAFF 305830</strain>
    </source>
</reference>
<evidence type="ECO:0000313" key="10">
    <source>
        <dbReference type="EMBL" id="KIM30976.1"/>
    </source>
</evidence>
<protein>
    <recommendedName>
        <fullName evidence="3">1-phosphatidylinositol 4-kinase</fullName>
        <ecNumber evidence="3">2.7.1.67</ecNumber>
    </recommendedName>
</protein>
<feature type="domain" description="PI3K/PI4K catalytic" evidence="8">
    <location>
        <begin position="1329"/>
        <end position="1597"/>
    </location>
</feature>
<dbReference type="EMBL" id="KN824283">
    <property type="protein sequence ID" value="KIM30976.1"/>
    <property type="molecule type" value="Genomic_DNA"/>
</dbReference>
<evidence type="ECO:0000256" key="5">
    <source>
        <dbReference type="ARBA" id="ARBA00022741"/>
    </source>
</evidence>
<comment type="catalytic activity">
    <reaction evidence="1">
        <text>a 1,2-diacyl-sn-glycero-3-phospho-(1D-myo-inositol) + ATP = a 1,2-diacyl-sn-glycero-3-phospho-(1D-myo-inositol 4-phosphate) + ADP + H(+)</text>
        <dbReference type="Rhea" id="RHEA:19877"/>
        <dbReference type="ChEBI" id="CHEBI:15378"/>
        <dbReference type="ChEBI" id="CHEBI:30616"/>
        <dbReference type="ChEBI" id="CHEBI:57880"/>
        <dbReference type="ChEBI" id="CHEBI:58178"/>
        <dbReference type="ChEBI" id="CHEBI:456216"/>
        <dbReference type="EC" id="2.7.1.67"/>
    </reaction>
</comment>
<dbReference type="CDD" id="cd05167">
    <property type="entry name" value="PI4Kc_III_alpha"/>
    <property type="match status" value="1"/>
</dbReference>
<evidence type="ECO:0000259" key="8">
    <source>
        <dbReference type="PROSITE" id="PS50290"/>
    </source>
</evidence>
<dbReference type="PROSITE" id="PS50290">
    <property type="entry name" value="PI3_4_KINASE_3"/>
    <property type="match status" value="1"/>
</dbReference>
<keyword evidence="7" id="KW-0067">ATP-binding</keyword>
<keyword evidence="5" id="KW-0547">Nucleotide-binding</keyword>
<dbReference type="GO" id="GO:0005737">
    <property type="term" value="C:cytoplasm"/>
    <property type="evidence" value="ECO:0007669"/>
    <property type="project" value="TreeGrafter"/>
</dbReference>
<dbReference type="Gene3D" id="1.25.40.70">
    <property type="entry name" value="Phosphatidylinositol 3-kinase, accessory domain (PIK)"/>
    <property type="match status" value="1"/>
</dbReference>
<dbReference type="InterPro" id="IPR045495">
    <property type="entry name" value="PI4K_N"/>
</dbReference>
<keyword evidence="4" id="KW-0808">Transferase</keyword>
<dbReference type="GO" id="GO:0046854">
    <property type="term" value="P:phosphatidylinositol phosphate biosynthetic process"/>
    <property type="evidence" value="ECO:0007669"/>
    <property type="project" value="InterPro"/>
</dbReference>
<dbReference type="GO" id="GO:0004430">
    <property type="term" value="F:1-phosphatidylinositol 4-kinase activity"/>
    <property type="evidence" value="ECO:0007669"/>
    <property type="project" value="UniProtKB-EC"/>
</dbReference>
<dbReference type="PROSITE" id="PS00916">
    <property type="entry name" value="PI3_4_KINASE_2"/>
    <property type="match status" value="1"/>
</dbReference>
<dbReference type="SUPFAM" id="SSF48371">
    <property type="entry name" value="ARM repeat"/>
    <property type="match status" value="2"/>
</dbReference>
<evidence type="ECO:0000256" key="4">
    <source>
        <dbReference type="ARBA" id="ARBA00022679"/>
    </source>
</evidence>
<dbReference type="Proteomes" id="UP000054097">
    <property type="component" value="Unassembled WGS sequence"/>
</dbReference>
<dbReference type="FunFam" id="1.25.40.70:FF:000011">
    <property type="entry name" value="Phosphatidylinositol 4-kinase alpha"/>
    <property type="match status" value="1"/>
</dbReference>
<dbReference type="STRING" id="933852.A0A0C3BHL6"/>
<dbReference type="GO" id="GO:0048015">
    <property type="term" value="P:phosphatidylinositol-mediated signaling"/>
    <property type="evidence" value="ECO:0007669"/>
    <property type="project" value="TreeGrafter"/>
</dbReference>
<dbReference type="SMART" id="SM00145">
    <property type="entry name" value="PI3Ka"/>
    <property type="match status" value="1"/>
</dbReference>
<evidence type="ECO:0000256" key="2">
    <source>
        <dbReference type="ARBA" id="ARBA00006209"/>
    </source>
</evidence>
<dbReference type="PROSITE" id="PS00915">
    <property type="entry name" value="PI3_4_KINASE_1"/>
    <property type="match status" value="1"/>
</dbReference>
<dbReference type="InterPro" id="IPR001263">
    <property type="entry name" value="PI3K_accessory_dom"/>
</dbReference>
<evidence type="ECO:0000259" key="9">
    <source>
        <dbReference type="PROSITE" id="PS51545"/>
    </source>
</evidence>
<evidence type="ECO:0000256" key="7">
    <source>
        <dbReference type="ARBA" id="ARBA00022840"/>
    </source>
</evidence>
<dbReference type="HOGENOM" id="CLU_000893_0_0_1"/>
<evidence type="ECO:0000256" key="3">
    <source>
        <dbReference type="ARBA" id="ARBA00012169"/>
    </source>
</evidence>
<dbReference type="InterPro" id="IPR000403">
    <property type="entry name" value="PI3/4_kinase_cat_dom"/>
</dbReference>
<dbReference type="OrthoDB" id="10264149at2759"/>
<dbReference type="InterPro" id="IPR018936">
    <property type="entry name" value="PI3/4_kinase_CS"/>
</dbReference>
<dbReference type="SUPFAM" id="SSF56112">
    <property type="entry name" value="Protein kinase-like (PK-like)"/>
    <property type="match status" value="1"/>
</dbReference>
<dbReference type="InterPro" id="IPR042236">
    <property type="entry name" value="PI3K_accessory_sf"/>
</dbReference>
<organism evidence="10 11">
    <name type="scientific">Serendipita vermifera MAFF 305830</name>
    <dbReference type="NCBI Taxonomy" id="933852"/>
    <lineage>
        <taxon>Eukaryota</taxon>
        <taxon>Fungi</taxon>
        <taxon>Dikarya</taxon>
        <taxon>Basidiomycota</taxon>
        <taxon>Agaricomycotina</taxon>
        <taxon>Agaricomycetes</taxon>
        <taxon>Sebacinales</taxon>
        <taxon>Serendipitaceae</taxon>
        <taxon>Serendipita</taxon>
    </lineage>
</organism>
<dbReference type="FunFam" id="1.10.1070.11:FF:000012">
    <property type="entry name" value="Phosphatidylinositol 4-kinase alpha 1"/>
    <property type="match status" value="1"/>
</dbReference>
<dbReference type="Gene3D" id="3.30.1010.10">
    <property type="entry name" value="Phosphatidylinositol 3-kinase Catalytic Subunit, Chain A, domain 4"/>
    <property type="match status" value="1"/>
</dbReference>
<keyword evidence="11" id="KW-1185">Reference proteome</keyword>
<name>A0A0C3BHL6_SERVB</name>
<dbReference type="PANTHER" id="PTHR10048">
    <property type="entry name" value="PHOSPHATIDYLINOSITOL KINASE"/>
    <property type="match status" value="1"/>
</dbReference>
<dbReference type="InterPro" id="IPR016024">
    <property type="entry name" value="ARM-type_fold"/>
</dbReference>
<dbReference type="FunFam" id="3.30.1010.10:FF:000014">
    <property type="entry name" value="Phosphatidylinositol 4-kinase STT4"/>
    <property type="match status" value="1"/>
</dbReference>
<dbReference type="Gene3D" id="1.10.1070.11">
    <property type="entry name" value="Phosphatidylinositol 3-/4-kinase, catalytic domain"/>
    <property type="match status" value="1"/>
</dbReference>
<dbReference type="Pfam" id="PF00613">
    <property type="entry name" value="PI3Ka"/>
    <property type="match status" value="1"/>
</dbReference>
<dbReference type="PROSITE" id="PS51545">
    <property type="entry name" value="PIK_HELICAL"/>
    <property type="match status" value="1"/>
</dbReference>
<dbReference type="GO" id="GO:0005886">
    <property type="term" value="C:plasma membrane"/>
    <property type="evidence" value="ECO:0007669"/>
    <property type="project" value="TreeGrafter"/>
</dbReference>
<gene>
    <name evidence="10" type="ORF">M408DRAFT_15344</name>
</gene>
<dbReference type="Pfam" id="PF00454">
    <property type="entry name" value="PI3_PI4_kinase"/>
    <property type="match status" value="1"/>
</dbReference>
<dbReference type="EC" id="2.7.1.67" evidence="3"/>
<dbReference type="InterPro" id="IPR011009">
    <property type="entry name" value="Kinase-like_dom_sf"/>
</dbReference>
<keyword evidence="6" id="KW-0418">Kinase</keyword>
<evidence type="ECO:0000256" key="1">
    <source>
        <dbReference type="ARBA" id="ARBA00001686"/>
    </source>
</evidence>
<proteinExistence type="inferred from homology"/>
<feature type="domain" description="PIK helical" evidence="9">
    <location>
        <begin position="1042"/>
        <end position="1226"/>
    </location>
</feature>
<evidence type="ECO:0000256" key="6">
    <source>
        <dbReference type="ARBA" id="ARBA00022777"/>
    </source>
</evidence>